<dbReference type="GO" id="GO:0005886">
    <property type="term" value="C:plasma membrane"/>
    <property type="evidence" value="ECO:0007669"/>
    <property type="project" value="UniProtKB-SubCell"/>
</dbReference>
<evidence type="ECO:0000256" key="5">
    <source>
        <dbReference type="ARBA" id="ARBA00022989"/>
    </source>
</evidence>
<dbReference type="Pfam" id="PF00528">
    <property type="entry name" value="BPD_transp_1"/>
    <property type="match status" value="1"/>
</dbReference>
<dbReference type="PANTHER" id="PTHR43744">
    <property type="entry name" value="ABC TRANSPORTER PERMEASE PROTEIN MG189-RELATED-RELATED"/>
    <property type="match status" value="1"/>
</dbReference>
<dbReference type="EMBL" id="MDER01000002">
    <property type="protein sequence ID" value="ODP30486.1"/>
    <property type="molecule type" value="Genomic_DNA"/>
</dbReference>
<feature type="transmembrane region" description="Helical" evidence="7">
    <location>
        <begin position="80"/>
        <end position="101"/>
    </location>
</feature>
<evidence type="ECO:0000256" key="3">
    <source>
        <dbReference type="ARBA" id="ARBA00022475"/>
    </source>
</evidence>
<evidence type="ECO:0000259" key="8">
    <source>
        <dbReference type="PROSITE" id="PS50928"/>
    </source>
</evidence>
<keyword evidence="5 7" id="KW-1133">Transmembrane helix</keyword>
<accession>A0A1E3L9R1</accession>
<feature type="transmembrane region" description="Helical" evidence="7">
    <location>
        <begin position="248"/>
        <end position="269"/>
    </location>
</feature>
<dbReference type="Gene3D" id="1.10.3720.10">
    <property type="entry name" value="MetI-like"/>
    <property type="match status" value="1"/>
</dbReference>
<dbReference type="RefSeq" id="WP_069325691.1">
    <property type="nucleotide sequence ID" value="NZ_MDER01000002.1"/>
</dbReference>
<keyword evidence="3" id="KW-1003">Cell membrane</keyword>
<reference evidence="9 10" key="1">
    <citation type="submission" date="2016-08" db="EMBL/GenBank/DDBJ databases">
        <title>Genome sequencing of Paenibacillus sp. TI45-13ar, isolated from Korean traditional nuruk.</title>
        <authorList>
            <person name="Kim S.-J."/>
        </authorList>
    </citation>
    <scope>NUCLEOTIDE SEQUENCE [LARGE SCALE GENOMIC DNA]</scope>
    <source>
        <strain evidence="9 10">TI45-13ar</strain>
    </source>
</reference>
<dbReference type="PATRIC" id="fig|1886670.3.peg.208"/>
<dbReference type="CDD" id="cd06261">
    <property type="entry name" value="TM_PBP2"/>
    <property type="match status" value="1"/>
</dbReference>
<dbReference type="InterPro" id="IPR000515">
    <property type="entry name" value="MetI-like"/>
</dbReference>
<keyword evidence="4 7" id="KW-0812">Transmembrane</keyword>
<comment type="similarity">
    <text evidence="7">Belongs to the binding-protein-dependent transport system permease family.</text>
</comment>
<feature type="domain" description="ABC transmembrane type-1" evidence="8">
    <location>
        <begin position="76"/>
        <end position="269"/>
    </location>
</feature>
<dbReference type="PROSITE" id="PS50928">
    <property type="entry name" value="ABC_TM1"/>
    <property type="match status" value="1"/>
</dbReference>
<evidence type="ECO:0000256" key="4">
    <source>
        <dbReference type="ARBA" id="ARBA00022692"/>
    </source>
</evidence>
<comment type="caution">
    <text evidence="9">The sequence shown here is derived from an EMBL/GenBank/DDBJ whole genome shotgun (WGS) entry which is preliminary data.</text>
</comment>
<keyword evidence="6 7" id="KW-0472">Membrane</keyword>
<feature type="transmembrane region" description="Helical" evidence="7">
    <location>
        <begin position="188"/>
        <end position="213"/>
    </location>
</feature>
<gene>
    <name evidence="9" type="ORF">PTI45_00207</name>
</gene>
<evidence type="ECO:0000313" key="9">
    <source>
        <dbReference type="EMBL" id="ODP30486.1"/>
    </source>
</evidence>
<evidence type="ECO:0000256" key="2">
    <source>
        <dbReference type="ARBA" id="ARBA00022448"/>
    </source>
</evidence>
<evidence type="ECO:0000256" key="1">
    <source>
        <dbReference type="ARBA" id="ARBA00004651"/>
    </source>
</evidence>
<protein>
    <submittedName>
        <fullName evidence="9">L-arabinose transport system permease protein AraQ</fullName>
    </submittedName>
</protein>
<keyword evidence="10" id="KW-1185">Reference proteome</keyword>
<evidence type="ECO:0000256" key="6">
    <source>
        <dbReference type="ARBA" id="ARBA00023136"/>
    </source>
</evidence>
<name>A0A1E3L9R1_9BACL</name>
<dbReference type="STRING" id="1886670.PTI45_00207"/>
<feature type="transmembrane region" description="Helical" evidence="7">
    <location>
        <begin position="113"/>
        <end position="133"/>
    </location>
</feature>
<evidence type="ECO:0000313" key="10">
    <source>
        <dbReference type="Proteomes" id="UP000094578"/>
    </source>
</evidence>
<feature type="transmembrane region" description="Helical" evidence="7">
    <location>
        <begin position="12"/>
        <end position="32"/>
    </location>
</feature>
<proteinExistence type="inferred from homology"/>
<sequence>MGSIMGIRHPIIRIFFYLILGAWSITVLYPLLWTLLDALKDNKQFYANPPWALPDVPLLWSNFTYVWETYNFGKYFTNSLIVTLGSTVLGLVLSATTAYVLARYPFRGSNVLFLLYISSMMVPFSLALIPLFFLMNKLNLINTSIGLILVYATTLIAFGVFVLVGFFKTLPKELEEAAAIDGASYFGTFFRVMLPLSQPGLVTVAIVNILNIWNEYFVGLVLVNDPDHYTLPIGIAVMQAEMQYRTEWGPLFAGLFISIVPVLIMYIFFQRQIASGITAGAVK</sequence>
<keyword evidence="2 7" id="KW-0813">Transport</keyword>
<comment type="subcellular location">
    <subcellularLocation>
        <location evidence="1 7">Cell membrane</location>
        <topology evidence="1 7">Multi-pass membrane protein</topology>
    </subcellularLocation>
</comment>
<dbReference type="Proteomes" id="UP000094578">
    <property type="component" value="Unassembled WGS sequence"/>
</dbReference>
<dbReference type="SUPFAM" id="SSF161098">
    <property type="entry name" value="MetI-like"/>
    <property type="match status" value="1"/>
</dbReference>
<dbReference type="InterPro" id="IPR035906">
    <property type="entry name" value="MetI-like_sf"/>
</dbReference>
<dbReference type="AlphaFoldDB" id="A0A1E3L9R1"/>
<dbReference type="GO" id="GO:0055085">
    <property type="term" value="P:transmembrane transport"/>
    <property type="evidence" value="ECO:0007669"/>
    <property type="project" value="InterPro"/>
</dbReference>
<dbReference type="PANTHER" id="PTHR43744:SF12">
    <property type="entry name" value="ABC TRANSPORTER PERMEASE PROTEIN MG189-RELATED"/>
    <property type="match status" value="1"/>
</dbReference>
<organism evidence="9 10">
    <name type="scientific">Paenibacillus nuruki</name>
    <dbReference type="NCBI Taxonomy" id="1886670"/>
    <lineage>
        <taxon>Bacteria</taxon>
        <taxon>Bacillati</taxon>
        <taxon>Bacillota</taxon>
        <taxon>Bacilli</taxon>
        <taxon>Bacillales</taxon>
        <taxon>Paenibacillaceae</taxon>
        <taxon>Paenibacillus</taxon>
    </lineage>
</organism>
<feature type="transmembrane region" description="Helical" evidence="7">
    <location>
        <begin position="145"/>
        <end position="167"/>
    </location>
</feature>
<evidence type="ECO:0000256" key="7">
    <source>
        <dbReference type="RuleBase" id="RU363032"/>
    </source>
</evidence>